<dbReference type="AlphaFoldDB" id="A0A1M5AYK3"/>
<evidence type="ECO:0008006" key="4">
    <source>
        <dbReference type="Google" id="ProtNLM"/>
    </source>
</evidence>
<dbReference type="RefSeq" id="WP_245793101.1">
    <property type="nucleotide sequence ID" value="NZ_FQUU01000009.1"/>
</dbReference>
<name>A0A1M5AYK3_9BACT</name>
<organism evidence="2 3">
    <name type="scientific">Flavisolibacter ginsengisoli DSM 18119</name>
    <dbReference type="NCBI Taxonomy" id="1121884"/>
    <lineage>
        <taxon>Bacteria</taxon>
        <taxon>Pseudomonadati</taxon>
        <taxon>Bacteroidota</taxon>
        <taxon>Chitinophagia</taxon>
        <taxon>Chitinophagales</taxon>
        <taxon>Chitinophagaceae</taxon>
        <taxon>Flavisolibacter</taxon>
    </lineage>
</organism>
<dbReference type="Proteomes" id="UP000184048">
    <property type="component" value="Unassembled WGS sequence"/>
</dbReference>
<evidence type="ECO:0000256" key="1">
    <source>
        <dbReference type="SAM" id="Phobius"/>
    </source>
</evidence>
<evidence type="ECO:0000313" key="3">
    <source>
        <dbReference type="Proteomes" id="UP000184048"/>
    </source>
</evidence>
<protein>
    <recommendedName>
        <fullName evidence="4">DUF983 domain-containing protein</fullName>
    </recommendedName>
</protein>
<feature type="transmembrane region" description="Helical" evidence="1">
    <location>
        <begin position="54"/>
        <end position="72"/>
    </location>
</feature>
<dbReference type="STRING" id="1121884.SAMN02745131_02402"/>
<keyword evidence="1" id="KW-1133">Transmembrane helix</keyword>
<gene>
    <name evidence="2" type="ORF">SAMN02745131_02402</name>
</gene>
<accession>A0A1M5AYK3</accession>
<dbReference type="EMBL" id="FQUU01000009">
    <property type="protein sequence ID" value="SHF35157.1"/>
    <property type="molecule type" value="Genomic_DNA"/>
</dbReference>
<proteinExistence type="predicted"/>
<evidence type="ECO:0000313" key="2">
    <source>
        <dbReference type="EMBL" id="SHF35157.1"/>
    </source>
</evidence>
<reference evidence="2 3" key="1">
    <citation type="submission" date="2016-11" db="EMBL/GenBank/DDBJ databases">
        <authorList>
            <person name="Jaros S."/>
            <person name="Januszkiewicz K."/>
            <person name="Wedrychowicz H."/>
        </authorList>
    </citation>
    <scope>NUCLEOTIDE SEQUENCE [LARGE SCALE GENOMIC DNA]</scope>
    <source>
        <strain evidence="2 3">DSM 18119</strain>
    </source>
</reference>
<keyword evidence="1" id="KW-0472">Membrane</keyword>
<keyword evidence="3" id="KW-1185">Reference proteome</keyword>
<feature type="transmembrane region" description="Helical" evidence="1">
    <location>
        <begin position="24"/>
        <end position="47"/>
    </location>
</feature>
<sequence length="110" mass="13054">MNESCPVCGQVTDIEVGFYYGTGYVSYLVALLLTVISFILWLLIIGFSFKDRRFLYWISFNSLSLLLLQPWLMRFARSLWLSCFVSYDPEWPDHKPDDPERVIKEQMNNW</sequence>
<keyword evidence="1" id="KW-0812">Transmembrane</keyword>